<keyword evidence="2" id="KW-1185">Reference proteome</keyword>
<proteinExistence type="predicted"/>
<dbReference type="InParanoid" id="L9L905"/>
<evidence type="ECO:0000313" key="1">
    <source>
        <dbReference type="EMBL" id="ELW71383.1"/>
    </source>
</evidence>
<gene>
    <name evidence="1" type="ORF">TREES_T100012877</name>
</gene>
<reference evidence="2" key="2">
    <citation type="journal article" date="2013" name="Nat. Commun.">
        <title>Genome of the Chinese tree shrew.</title>
        <authorList>
            <person name="Fan Y."/>
            <person name="Huang Z.Y."/>
            <person name="Cao C.C."/>
            <person name="Chen C.S."/>
            <person name="Chen Y.X."/>
            <person name="Fan D.D."/>
            <person name="He J."/>
            <person name="Hou H.L."/>
            <person name="Hu L."/>
            <person name="Hu X.T."/>
            <person name="Jiang X.T."/>
            <person name="Lai R."/>
            <person name="Lang Y.S."/>
            <person name="Liang B."/>
            <person name="Liao S.G."/>
            <person name="Mu D."/>
            <person name="Ma Y.Y."/>
            <person name="Niu Y.Y."/>
            <person name="Sun X.Q."/>
            <person name="Xia J.Q."/>
            <person name="Xiao J."/>
            <person name="Xiong Z.Q."/>
            <person name="Xu L."/>
            <person name="Yang L."/>
            <person name="Zhang Y."/>
            <person name="Zhao W."/>
            <person name="Zhao X.D."/>
            <person name="Zheng Y.T."/>
            <person name="Zhou J.M."/>
            <person name="Zhu Y.B."/>
            <person name="Zhang G.J."/>
            <person name="Wang J."/>
            <person name="Yao Y.G."/>
        </authorList>
    </citation>
    <scope>NUCLEOTIDE SEQUENCE [LARGE SCALE GENOMIC DNA]</scope>
</reference>
<sequence>MPQKSGNRDNWTEHAPRTGYQWALWESEGSGVTTGSKSSAEVQGRCCQEFTRQESKIASGFTFSSQHLFQDLRGQATALWHKVTMSVGKQALSRMPLSRLQSSSWINPYQ</sequence>
<accession>L9L905</accession>
<dbReference type="Proteomes" id="UP000011518">
    <property type="component" value="Unassembled WGS sequence"/>
</dbReference>
<dbReference type="AlphaFoldDB" id="L9L905"/>
<name>L9L905_TUPCH</name>
<dbReference type="EMBL" id="KB320467">
    <property type="protein sequence ID" value="ELW71383.1"/>
    <property type="molecule type" value="Genomic_DNA"/>
</dbReference>
<organism evidence="1 2">
    <name type="scientific">Tupaia chinensis</name>
    <name type="common">Chinese tree shrew</name>
    <name type="synonym">Tupaia belangeri chinensis</name>
    <dbReference type="NCBI Taxonomy" id="246437"/>
    <lineage>
        <taxon>Eukaryota</taxon>
        <taxon>Metazoa</taxon>
        <taxon>Chordata</taxon>
        <taxon>Craniata</taxon>
        <taxon>Vertebrata</taxon>
        <taxon>Euteleostomi</taxon>
        <taxon>Mammalia</taxon>
        <taxon>Eutheria</taxon>
        <taxon>Euarchontoglires</taxon>
        <taxon>Scandentia</taxon>
        <taxon>Tupaiidae</taxon>
        <taxon>Tupaia</taxon>
    </lineage>
</organism>
<evidence type="ECO:0000313" key="2">
    <source>
        <dbReference type="Proteomes" id="UP000011518"/>
    </source>
</evidence>
<protein>
    <submittedName>
        <fullName evidence="1">Uncharacterized protein</fullName>
    </submittedName>
</protein>
<reference evidence="2" key="1">
    <citation type="submission" date="2012-07" db="EMBL/GenBank/DDBJ databases">
        <title>Genome of the Chinese tree shrew, a rising model animal genetically related to primates.</title>
        <authorList>
            <person name="Zhang G."/>
            <person name="Fan Y."/>
            <person name="Yao Y."/>
            <person name="Huang Z."/>
        </authorList>
    </citation>
    <scope>NUCLEOTIDE SEQUENCE [LARGE SCALE GENOMIC DNA]</scope>
</reference>